<sequence length="308" mass="32415">MVTAISTGRSERETPAVDFAATLDAAVTRNDSLICVGLDPDQSRFPGSAWDPRDVTGSLVRFNAAIIEATADLVCAYKPNLGFYLAFGIDGLAALVETRRLIPANIPVILDCKVGDIGSTAAAYARGYFAEWDFDAITVNPYLGEDSLEPFLTAPGRGVIVVCKTSNPGSGDLQDLPITTAPASDRRDEMEPLYLTLARRVAGWADHYPATPGLVVGATYPTDLARVRAIAPNVPILLPGVGAQAGDLEAAVRAGLDARGRGLLVSASRSITYAGEGPDFDHRARDAAEALRVAVNTVRHSNAVSHGA</sequence>
<dbReference type="AlphaFoldDB" id="A0A6J4UP11"/>
<accession>A0A6J4UP11</accession>
<evidence type="ECO:0000313" key="9">
    <source>
        <dbReference type="EMBL" id="CAA9555799.1"/>
    </source>
</evidence>
<dbReference type="SUPFAM" id="SSF51366">
    <property type="entry name" value="Ribulose-phoshate binding barrel"/>
    <property type="match status" value="1"/>
</dbReference>
<keyword evidence="3 7" id="KW-0210">Decarboxylase</keyword>
<feature type="domain" description="Orotidine 5'-phosphate decarboxylase" evidence="8">
    <location>
        <begin position="33"/>
        <end position="284"/>
    </location>
</feature>
<dbReference type="PROSITE" id="PS00156">
    <property type="entry name" value="OMPDECASE"/>
    <property type="match status" value="1"/>
</dbReference>
<dbReference type="PANTHER" id="PTHR43375">
    <property type="entry name" value="OROTIDINE 5'-PHOSPHATE DECARBOXYLASE"/>
    <property type="match status" value="1"/>
</dbReference>
<comment type="catalytic activity">
    <reaction evidence="6 7">
        <text>orotidine 5'-phosphate + H(+) = UMP + CO2</text>
        <dbReference type="Rhea" id="RHEA:11596"/>
        <dbReference type="ChEBI" id="CHEBI:15378"/>
        <dbReference type="ChEBI" id="CHEBI:16526"/>
        <dbReference type="ChEBI" id="CHEBI:57538"/>
        <dbReference type="ChEBI" id="CHEBI:57865"/>
        <dbReference type="EC" id="4.1.1.23"/>
    </reaction>
</comment>
<keyword evidence="4 7" id="KW-0665">Pyrimidine biosynthesis</keyword>
<dbReference type="GO" id="GO:0044205">
    <property type="term" value="P:'de novo' UMP biosynthetic process"/>
    <property type="evidence" value="ECO:0007669"/>
    <property type="project" value="UniProtKB-UniRule"/>
</dbReference>
<dbReference type="UniPathway" id="UPA00070">
    <property type="reaction ID" value="UER00120"/>
</dbReference>
<dbReference type="GO" id="GO:0006207">
    <property type="term" value="P:'de novo' pyrimidine nucleobase biosynthetic process"/>
    <property type="evidence" value="ECO:0007669"/>
    <property type="project" value="InterPro"/>
</dbReference>
<evidence type="ECO:0000256" key="7">
    <source>
        <dbReference type="HAMAP-Rule" id="MF_01215"/>
    </source>
</evidence>
<dbReference type="InterPro" id="IPR011060">
    <property type="entry name" value="RibuloseP-bd_barrel"/>
</dbReference>
<evidence type="ECO:0000256" key="5">
    <source>
        <dbReference type="ARBA" id="ARBA00023239"/>
    </source>
</evidence>
<dbReference type="GO" id="GO:0004590">
    <property type="term" value="F:orotidine-5'-phosphate decarboxylase activity"/>
    <property type="evidence" value="ECO:0007669"/>
    <property type="project" value="UniProtKB-UniRule"/>
</dbReference>
<evidence type="ECO:0000256" key="4">
    <source>
        <dbReference type="ARBA" id="ARBA00022975"/>
    </source>
</evidence>
<dbReference type="PANTHER" id="PTHR43375:SF1">
    <property type="entry name" value="OROTIDINE 5'-PHOSPHATE DECARBOXYLASE"/>
    <property type="match status" value="1"/>
</dbReference>
<dbReference type="NCBIfam" id="TIGR02127">
    <property type="entry name" value="pyrF_sub2"/>
    <property type="match status" value="1"/>
</dbReference>
<dbReference type="CDD" id="cd04725">
    <property type="entry name" value="OMP_decarboxylase_like"/>
    <property type="match status" value="1"/>
</dbReference>
<gene>
    <name evidence="7" type="primary">pyrF</name>
    <name evidence="9" type="ORF">AVDCRST_MAG70-1274</name>
</gene>
<dbReference type="Gene3D" id="3.20.20.70">
    <property type="entry name" value="Aldolase class I"/>
    <property type="match status" value="1"/>
</dbReference>
<feature type="active site" description="Proton donor" evidence="7">
    <location>
        <position position="113"/>
    </location>
</feature>
<evidence type="ECO:0000259" key="8">
    <source>
        <dbReference type="SMART" id="SM00934"/>
    </source>
</evidence>
<evidence type="ECO:0000256" key="1">
    <source>
        <dbReference type="ARBA" id="ARBA00004861"/>
    </source>
</evidence>
<evidence type="ECO:0000256" key="3">
    <source>
        <dbReference type="ARBA" id="ARBA00022793"/>
    </source>
</evidence>
<proteinExistence type="inferred from homology"/>
<comment type="pathway">
    <text evidence="1 7">Pyrimidine metabolism; UMP biosynthesis via de novo pathway; UMP from orotate: step 2/2.</text>
</comment>
<dbReference type="InterPro" id="IPR013785">
    <property type="entry name" value="Aldolase_TIM"/>
</dbReference>
<comment type="similarity">
    <text evidence="2 7">Belongs to the OMP decarboxylase family. Type 2 subfamily.</text>
</comment>
<reference evidence="9" key="1">
    <citation type="submission" date="2020-02" db="EMBL/GenBank/DDBJ databases">
        <authorList>
            <person name="Meier V. D."/>
        </authorList>
    </citation>
    <scope>NUCLEOTIDE SEQUENCE</scope>
    <source>
        <strain evidence="9">AVDCRST_MAG70</strain>
    </source>
</reference>
<protein>
    <recommendedName>
        <fullName evidence="7">Orotidine 5'-phosphate decarboxylase</fullName>
        <ecNumber evidence="7">4.1.1.23</ecNumber>
    </recommendedName>
    <alternativeName>
        <fullName evidence="7">OMP decarboxylase</fullName>
        <shortName evidence="7">OMPDCase</shortName>
        <shortName evidence="7">OMPdecase</shortName>
    </alternativeName>
</protein>
<dbReference type="EMBL" id="CADCWH010000201">
    <property type="protein sequence ID" value="CAA9555799.1"/>
    <property type="molecule type" value="Genomic_DNA"/>
</dbReference>
<dbReference type="InterPro" id="IPR018089">
    <property type="entry name" value="OMPdecase_AS"/>
</dbReference>
<evidence type="ECO:0000256" key="6">
    <source>
        <dbReference type="ARBA" id="ARBA00049157"/>
    </source>
</evidence>
<dbReference type="EC" id="4.1.1.23" evidence="7"/>
<dbReference type="InterPro" id="IPR001754">
    <property type="entry name" value="OMPdeCOase_dom"/>
</dbReference>
<dbReference type="SMART" id="SM00934">
    <property type="entry name" value="OMPdecase"/>
    <property type="match status" value="1"/>
</dbReference>
<organism evidence="9">
    <name type="scientific">uncultured Thermomicrobiales bacterium</name>
    <dbReference type="NCBI Taxonomy" id="1645740"/>
    <lineage>
        <taxon>Bacteria</taxon>
        <taxon>Pseudomonadati</taxon>
        <taxon>Thermomicrobiota</taxon>
        <taxon>Thermomicrobia</taxon>
        <taxon>Thermomicrobiales</taxon>
        <taxon>environmental samples</taxon>
    </lineage>
</organism>
<name>A0A6J4UP11_9BACT</name>
<dbReference type="InterPro" id="IPR011995">
    <property type="entry name" value="OMPdecase_type-2"/>
</dbReference>
<evidence type="ECO:0000256" key="2">
    <source>
        <dbReference type="ARBA" id="ARBA00008847"/>
    </source>
</evidence>
<dbReference type="Pfam" id="PF00215">
    <property type="entry name" value="OMPdecase"/>
    <property type="match status" value="1"/>
</dbReference>
<keyword evidence="5 7" id="KW-0456">Lyase</keyword>
<dbReference type="HAMAP" id="MF_01215">
    <property type="entry name" value="OMPdecase_type2"/>
    <property type="match status" value="1"/>
</dbReference>